<protein>
    <submittedName>
        <fullName evidence="1">Uncharacterized protein</fullName>
    </submittedName>
</protein>
<evidence type="ECO:0000313" key="1">
    <source>
        <dbReference type="EMBL" id="CAA2955139.1"/>
    </source>
</evidence>
<organism evidence="1 2">
    <name type="scientific">Olea europaea subsp. europaea</name>
    <dbReference type="NCBI Taxonomy" id="158383"/>
    <lineage>
        <taxon>Eukaryota</taxon>
        <taxon>Viridiplantae</taxon>
        <taxon>Streptophyta</taxon>
        <taxon>Embryophyta</taxon>
        <taxon>Tracheophyta</taxon>
        <taxon>Spermatophyta</taxon>
        <taxon>Magnoliopsida</taxon>
        <taxon>eudicotyledons</taxon>
        <taxon>Gunneridae</taxon>
        <taxon>Pentapetalae</taxon>
        <taxon>asterids</taxon>
        <taxon>lamiids</taxon>
        <taxon>Lamiales</taxon>
        <taxon>Oleaceae</taxon>
        <taxon>Oleeae</taxon>
        <taxon>Olea</taxon>
    </lineage>
</organism>
<proteinExistence type="predicted"/>
<name>A0A8S0PLQ4_OLEEU</name>
<dbReference type="EMBL" id="CACTIH010000139">
    <property type="protein sequence ID" value="CAA2955139.1"/>
    <property type="molecule type" value="Genomic_DNA"/>
</dbReference>
<gene>
    <name evidence="1" type="ORF">OLEA9_A047785</name>
</gene>
<accession>A0A8S0PLQ4</accession>
<sequence length="95" mass="10359">MFRISTIVMFTSRIVGSAMEPTTGVFHLGFNGPFQALMSPPQSAISSWMSSATQLIPQPIVASHIAHVHAPRSGLTYQTDGLSVRLIFRHGNVHQ</sequence>
<keyword evidence="2" id="KW-1185">Reference proteome</keyword>
<comment type="caution">
    <text evidence="1">The sequence shown here is derived from an EMBL/GenBank/DDBJ whole genome shotgun (WGS) entry which is preliminary data.</text>
</comment>
<dbReference type="Gramene" id="OE9A047785T1">
    <property type="protein sequence ID" value="OE9A047785C1"/>
    <property type="gene ID" value="OE9A047785"/>
</dbReference>
<dbReference type="OrthoDB" id="926226at2759"/>
<evidence type="ECO:0000313" key="2">
    <source>
        <dbReference type="Proteomes" id="UP000594638"/>
    </source>
</evidence>
<dbReference type="AlphaFoldDB" id="A0A8S0PLQ4"/>
<reference evidence="1 2" key="1">
    <citation type="submission" date="2019-12" db="EMBL/GenBank/DDBJ databases">
        <authorList>
            <person name="Alioto T."/>
            <person name="Alioto T."/>
            <person name="Gomez Garrido J."/>
        </authorList>
    </citation>
    <scope>NUCLEOTIDE SEQUENCE [LARGE SCALE GENOMIC DNA]</scope>
</reference>
<dbReference type="Proteomes" id="UP000594638">
    <property type="component" value="Unassembled WGS sequence"/>
</dbReference>